<evidence type="ECO:0000256" key="1">
    <source>
        <dbReference type="SAM" id="Phobius"/>
    </source>
</evidence>
<gene>
    <name evidence="2" type="ORF">IM700_022380</name>
</gene>
<keyword evidence="3" id="KW-1185">Reference proteome</keyword>
<dbReference type="EMBL" id="JADCNN020000037">
    <property type="protein sequence ID" value="MBM6998423.1"/>
    <property type="molecule type" value="Genomic_DNA"/>
</dbReference>
<keyword evidence="1" id="KW-0812">Transmembrane</keyword>
<reference evidence="2 3" key="1">
    <citation type="submission" date="2021-01" db="EMBL/GenBank/DDBJ databases">
        <title>Paenibacillus sp.nov. isolated from the rhizosphere soil of tomato plant.</title>
        <authorList>
            <person name="Thin K.K."/>
            <person name="Zhang X."/>
            <person name="He S."/>
        </authorList>
    </citation>
    <scope>NUCLEOTIDE SEQUENCE [LARGE SCALE GENOMIC DNA]</scope>
    <source>
        <strain evidence="2 3">DXFW5</strain>
    </source>
</reference>
<protein>
    <submittedName>
        <fullName evidence="2">Uncharacterized protein</fullName>
    </submittedName>
</protein>
<dbReference type="RefSeq" id="WP_155608858.1">
    <property type="nucleotide sequence ID" value="NZ_JADCNN020000037.1"/>
</dbReference>
<evidence type="ECO:0000313" key="3">
    <source>
        <dbReference type="Proteomes" id="UP001516620"/>
    </source>
</evidence>
<accession>A0ABS2HFT1</accession>
<organism evidence="2 3">
    <name type="scientific">Paenibacillus rhizolycopersici</name>
    <dbReference type="NCBI Taxonomy" id="2780073"/>
    <lineage>
        <taxon>Bacteria</taxon>
        <taxon>Bacillati</taxon>
        <taxon>Bacillota</taxon>
        <taxon>Bacilli</taxon>
        <taxon>Bacillales</taxon>
        <taxon>Paenibacillaceae</taxon>
        <taxon>Paenibacillus</taxon>
    </lineage>
</organism>
<comment type="caution">
    <text evidence="2">The sequence shown here is derived from an EMBL/GenBank/DDBJ whole genome shotgun (WGS) entry which is preliminary data.</text>
</comment>
<name>A0ABS2HFT1_9BACL</name>
<proteinExistence type="predicted"/>
<keyword evidence="1" id="KW-0472">Membrane</keyword>
<dbReference type="Proteomes" id="UP001516620">
    <property type="component" value="Unassembled WGS sequence"/>
</dbReference>
<feature type="transmembrane region" description="Helical" evidence="1">
    <location>
        <begin position="32"/>
        <end position="53"/>
    </location>
</feature>
<sequence length="73" mass="8163">MTSTHISLLLLIAFSFWRDKEALREGGALSRSVFYTVMAVSFLILIYTSWVTGPFNPVDWLGRALAPLAFAKP</sequence>
<keyword evidence="1" id="KW-1133">Transmembrane helix</keyword>
<evidence type="ECO:0000313" key="2">
    <source>
        <dbReference type="EMBL" id="MBM6998423.1"/>
    </source>
</evidence>